<evidence type="ECO:0000313" key="1">
    <source>
        <dbReference type="EMBL" id="CAA6674414.1"/>
    </source>
</evidence>
<gene>
    <name evidence="1" type="ORF">SI7747_UN020772</name>
</gene>
<dbReference type="PANTHER" id="PTHR23204">
    <property type="entry name" value="CLEAVAGE AND POLYADENYLATION SPECIFIC FACTOR"/>
    <property type="match status" value="1"/>
</dbReference>
<keyword evidence="2" id="KW-1185">Reference proteome</keyword>
<dbReference type="InterPro" id="IPR035979">
    <property type="entry name" value="RBD_domain_sf"/>
</dbReference>
<dbReference type="InterPro" id="IPR034772">
    <property type="entry name" value="CPSF6/7"/>
</dbReference>
<reference evidence="2" key="1">
    <citation type="journal article" date="2020" name="Sci. Rep.">
        <title>Chromosome-scale genome assembly for the duckweed Spirodela intermedia, integrating cytogenetic maps, PacBio and Oxford Nanopore libraries.</title>
        <authorList>
            <person name="Hoang P.T.N."/>
            <person name="Fiebig A."/>
            <person name="Novak P."/>
            <person name="Macas J."/>
            <person name="Cao H.X."/>
            <person name="Stepanenko A."/>
            <person name="Chen G."/>
            <person name="Borisjuk N."/>
            <person name="Scholz U."/>
            <person name="Schubert I."/>
        </authorList>
    </citation>
    <scope>NUCLEOTIDE SEQUENCE [LARGE SCALE GENOMIC DNA]</scope>
</reference>
<accession>A0ABN7E966</accession>
<name>A0ABN7E966_SPIIN</name>
<sequence length="76" mass="8103">MAAAACKEGMNGHMFNGRACVVAFASPNTSQAMTQAQTPPSQGRSRGGGGIVFIIQLPYVGQPLRDRKIKPTKDRK</sequence>
<dbReference type="EMBL" id="CACRZD030000108">
    <property type="protein sequence ID" value="CAA6674414.1"/>
    <property type="molecule type" value="Genomic_DNA"/>
</dbReference>
<evidence type="ECO:0000313" key="2">
    <source>
        <dbReference type="Proteomes" id="UP001189122"/>
    </source>
</evidence>
<dbReference type="SUPFAM" id="SSF54928">
    <property type="entry name" value="RNA-binding domain, RBD"/>
    <property type="match status" value="1"/>
</dbReference>
<proteinExistence type="predicted"/>
<dbReference type="InterPro" id="IPR012677">
    <property type="entry name" value="Nucleotide-bd_a/b_plait_sf"/>
</dbReference>
<organism evidence="1 2">
    <name type="scientific">Spirodela intermedia</name>
    <name type="common">Intermediate duckweed</name>
    <dbReference type="NCBI Taxonomy" id="51605"/>
    <lineage>
        <taxon>Eukaryota</taxon>
        <taxon>Viridiplantae</taxon>
        <taxon>Streptophyta</taxon>
        <taxon>Embryophyta</taxon>
        <taxon>Tracheophyta</taxon>
        <taxon>Spermatophyta</taxon>
        <taxon>Magnoliopsida</taxon>
        <taxon>Liliopsida</taxon>
        <taxon>Araceae</taxon>
        <taxon>Lemnoideae</taxon>
        <taxon>Spirodela</taxon>
    </lineage>
</organism>
<protein>
    <submittedName>
        <fullName evidence="1">Uncharacterized protein</fullName>
    </submittedName>
</protein>
<comment type="caution">
    <text evidence="1">The sequence shown here is derived from an EMBL/GenBank/DDBJ whole genome shotgun (WGS) entry which is preliminary data.</text>
</comment>
<dbReference type="Proteomes" id="UP001189122">
    <property type="component" value="Unassembled WGS sequence"/>
</dbReference>
<dbReference type="Gene3D" id="3.30.70.330">
    <property type="match status" value="1"/>
</dbReference>